<evidence type="ECO:0000313" key="2">
    <source>
        <dbReference type="Proteomes" id="UP000258127"/>
    </source>
</evidence>
<name>A0AAI8KAI4_9PSED</name>
<dbReference type="RefSeq" id="WP_029614841.1">
    <property type="nucleotide sequence ID" value="NZ_CP009747.1"/>
</dbReference>
<dbReference type="EMBL" id="CP031641">
    <property type="protein sequence ID" value="AXO88058.1"/>
    <property type="molecule type" value="Genomic_DNA"/>
</dbReference>
<dbReference type="KEGG" id="ppv:NJ69_05815"/>
<evidence type="ECO:0000313" key="1">
    <source>
        <dbReference type="EMBL" id="AXO88058.1"/>
    </source>
</evidence>
<dbReference type="AlphaFoldDB" id="A0AAI8KAI4"/>
<protein>
    <recommendedName>
        <fullName evidence="3">Filamentous hemagglutinin</fullName>
    </recommendedName>
</protein>
<evidence type="ECO:0008006" key="3">
    <source>
        <dbReference type="Google" id="ProtNLM"/>
    </source>
</evidence>
<dbReference type="Proteomes" id="UP000258127">
    <property type="component" value="Chromosome"/>
</dbReference>
<sequence>MPTIQIVSVVGSAVPATLRAQGLLACWYLVRNGEPVGGPVTSRHMAQAMADRLEADVLTA</sequence>
<keyword evidence="2" id="KW-1185">Reference proteome</keyword>
<reference evidence="1 2" key="1">
    <citation type="submission" date="2018-08" db="EMBL/GenBank/DDBJ databases">
        <authorList>
            <person name="Lee Y."/>
            <person name="Kakembo D."/>
        </authorList>
    </citation>
    <scope>NUCLEOTIDE SEQUENCE [LARGE SCALE GENOMIC DNA]</scope>
    <source>
        <strain evidence="1 2">JBCS1880</strain>
    </source>
</reference>
<proteinExistence type="predicted"/>
<organism evidence="1 2">
    <name type="scientific">Pseudomonas parafulva</name>
    <dbReference type="NCBI Taxonomy" id="157782"/>
    <lineage>
        <taxon>Bacteria</taxon>
        <taxon>Pseudomonadati</taxon>
        <taxon>Pseudomonadota</taxon>
        <taxon>Gammaproteobacteria</taxon>
        <taxon>Pseudomonadales</taxon>
        <taxon>Pseudomonadaceae</taxon>
        <taxon>Pseudomonas</taxon>
    </lineage>
</organism>
<gene>
    <name evidence="1" type="ORF">DZC75_08630</name>
</gene>
<accession>A0AAI8KAI4</accession>